<dbReference type="Proteomes" id="UP000020681">
    <property type="component" value="Unassembled WGS sequence"/>
</dbReference>
<evidence type="ECO:0000313" key="2">
    <source>
        <dbReference type="Proteomes" id="UP000020681"/>
    </source>
</evidence>
<gene>
    <name evidence="1" type="ORF">I551_7220</name>
</gene>
<reference evidence="1 2" key="1">
    <citation type="submission" date="2014-01" db="EMBL/GenBank/DDBJ databases">
        <authorList>
            <person name="Dobos K."/>
            <person name="Lenaerts A."/>
            <person name="Ordway D."/>
            <person name="DeGroote M.A."/>
            <person name="Parker T."/>
            <person name="Sizemore C."/>
            <person name="Tallon L.J."/>
            <person name="Sadzewicz L.K."/>
            <person name="Sengamalay N."/>
            <person name="Fraser C.M."/>
            <person name="Hine E."/>
            <person name="Shefchek K.A."/>
            <person name="Das S.P."/>
            <person name="Tettelin H."/>
        </authorList>
    </citation>
    <scope>NUCLEOTIDE SEQUENCE [LARGE SCALE GENOMIC DNA]</scope>
    <source>
        <strain evidence="1 2">Harvey</strain>
    </source>
</reference>
<organism evidence="1 2">
    <name type="scientific">Mycobacterium ulcerans str. Harvey</name>
    <dbReference type="NCBI Taxonomy" id="1299332"/>
    <lineage>
        <taxon>Bacteria</taxon>
        <taxon>Bacillati</taxon>
        <taxon>Actinomycetota</taxon>
        <taxon>Actinomycetes</taxon>
        <taxon>Mycobacteriales</taxon>
        <taxon>Mycobacteriaceae</taxon>
        <taxon>Mycobacterium</taxon>
        <taxon>Mycobacterium ulcerans group</taxon>
    </lineage>
</organism>
<sequence>MNPAGKDLGRVLEWLLNRDVPDSEIGSALNLPKATYSRRKDADDFPSYAELIAVGEYFDVSSRVLQIAYGWRGQDELILLDIEEMRQYMEQAGASFFGNERIRRYIEEREGADYPLAAAILKMTEPRSPGLADSPGPLGPRRPHGGALWLNLQQLDPRAGRLGRNHAGMAVVATTVIPRKKTRRRPATSLW</sequence>
<evidence type="ECO:0008006" key="3">
    <source>
        <dbReference type="Google" id="ProtNLM"/>
    </source>
</evidence>
<evidence type="ECO:0000313" key="1">
    <source>
        <dbReference type="EMBL" id="EUA86311.1"/>
    </source>
</evidence>
<proteinExistence type="predicted"/>
<protein>
    <recommendedName>
        <fullName evidence="3">Immunity repressor</fullName>
    </recommendedName>
</protein>
<name>A0ABN0QP55_MYCUL</name>
<accession>A0ABN0QP55</accession>
<keyword evidence="2" id="KW-1185">Reference proteome</keyword>
<dbReference type="EMBL" id="JAOL01000176">
    <property type="protein sequence ID" value="EUA86311.1"/>
    <property type="molecule type" value="Genomic_DNA"/>
</dbReference>
<comment type="caution">
    <text evidence="1">The sequence shown here is derived from an EMBL/GenBank/DDBJ whole genome shotgun (WGS) entry which is preliminary data.</text>
</comment>